<feature type="region of interest" description="Disordered" evidence="1">
    <location>
        <begin position="41"/>
        <end position="119"/>
    </location>
</feature>
<feature type="compositionally biased region" description="Acidic residues" evidence="1">
    <location>
        <begin position="91"/>
        <end position="117"/>
    </location>
</feature>
<feature type="compositionally biased region" description="Acidic residues" evidence="1">
    <location>
        <begin position="56"/>
        <end position="69"/>
    </location>
</feature>
<protein>
    <submittedName>
        <fullName evidence="2">Uncharacterized protein</fullName>
    </submittedName>
</protein>
<evidence type="ECO:0000313" key="3">
    <source>
        <dbReference type="Proteomes" id="UP000600918"/>
    </source>
</evidence>
<evidence type="ECO:0000256" key="1">
    <source>
        <dbReference type="SAM" id="MobiDB-lite"/>
    </source>
</evidence>
<dbReference type="Proteomes" id="UP000600918">
    <property type="component" value="Unassembled WGS sequence"/>
</dbReference>
<organism evidence="2 3">
    <name type="scientific">Vespula pensylvanica</name>
    <name type="common">Western yellow jacket</name>
    <name type="synonym">Wasp</name>
    <dbReference type="NCBI Taxonomy" id="30213"/>
    <lineage>
        <taxon>Eukaryota</taxon>
        <taxon>Metazoa</taxon>
        <taxon>Ecdysozoa</taxon>
        <taxon>Arthropoda</taxon>
        <taxon>Hexapoda</taxon>
        <taxon>Insecta</taxon>
        <taxon>Pterygota</taxon>
        <taxon>Neoptera</taxon>
        <taxon>Endopterygota</taxon>
        <taxon>Hymenoptera</taxon>
        <taxon>Apocrita</taxon>
        <taxon>Aculeata</taxon>
        <taxon>Vespoidea</taxon>
        <taxon>Vespidae</taxon>
        <taxon>Vespinae</taxon>
        <taxon>Vespula</taxon>
    </lineage>
</organism>
<name>A0A834NRW4_VESPE</name>
<dbReference type="AlphaFoldDB" id="A0A834NRW4"/>
<evidence type="ECO:0000313" key="2">
    <source>
        <dbReference type="EMBL" id="KAF7416826.1"/>
    </source>
</evidence>
<keyword evidence="3" id="KW-1185">Reference proteome</keyword>
<proteinExistence type="predicted"/>
<feature type="compositionally biased region" description="Basic and acidic residues" evidence="1">
    <location>
        <begin position="43"/>
        <end position="55"/>
    </location>
</feature>
<accession>A0A834NRW4</accession>
<reference evidence="2" key="1">
    <citation type="journal article" date="2020" name="G3 (Bethesda)">
        <title>High-Quality Assemblies for Three Invasive Social Wasps from the &lt;i&gt;Vespula&lt;/i&gt; Genus.</title>
        <authorList>
            <person name="Harrop T.W.R."/>
            <person name="Guhlin J."/>
            <person name="McLaughlin G.M."/>
            <person name="Permina E."/>
            <person name="Stockwell P."/>
            <person name="Gilligan J."/>
            <person name="Le Lec M.F."/>
            <person name="Gruber M.A.M."/>
            <person name="Quinn O."/>
            <person name="Lovegrove M."/>
            <person name="Duncan E.J."/>
            <person name="Remnant E.J."/>
            <person name="Van Eeckhoven J."/>
            <person name="Graham B."/>
            <person name="Knapp R.A."/>
            <person name="Langford K.W."/>
            <person name="Kronenberg Z."/>
            <person name="Press M.O."/>
            <person name="Eacker S.M."/>
            <person name="Wilson-Rankin E.E."/>
            <person name="Purcell J."/>
            <person name="Lester P.J."/>
            <person name="Dearden P.K."/>
        </authorList>
    </citation>
    <scope>NUCLEOTIDE SEQUENCE</scope>
    <source>
        <strain evidence="2">Volc-1</strain>
    </source>
</reference>
<gene>
    <name evidence="2" type="ORF">H0235_011357</name>
</gene>
<comment type="caution">
    <text evidence="2">The sequence shown here is derived from an EMBL/GenBank/DDBJ whole genome shotgun (WGS) entry which is preliminary data.</text>
</comment>
<dbReference type="EMBL" id="JACSDY010000010">
    <property type="protein sequence ID" value="KAF7416826.1"/>
    <property type="molecule type" value="Genomic_DNA"/>
</dbReference>
<sequence length="188" mass="21404">MAAYCRVWTAINLWSNQSKGAFALEQQLKLALEDIVRATTNKDINRAAREPRGEGEGSDDGDDDDDEWEGVASRGGEKEADLSSYFFTMFPDDDDDGDDEDDDDDDDDDDDNDEDDDRREKLLLEIDDYDGTDLTALRDSFLNECKMLLVLRKAPCVTLRRMMERAGGEEGDAVVVKREERRREARCQ</sequence>